<dbReference type="EMBL" id="JXLC01000007">
    <property type="protein sequence ID" value="OJG92289.1"/>
    <property type="molecule type" value="Genomic_DNA"/>
</dbReference>
<reference evidence="2 3" key="1">
    <citation type="submission" date="2014-12" db="EMBL/GenBank/DDBJ databases">
        <title>Draft genome sequences of 29 type strains of Enterococci.</title>
        <authorList>
            <person name="Zhong Z."/>
            <person name="Sun Z."/>
            <person name="Liu W."/>
            <person name="Zhang W."/>
            <person name="Zhang H."/>
        </authorList>
    </citation>
    <scope>NUCLEOTIDE SEQUENCE [LARGE SCALE GENOMIC DNA]</scope>
    <source>
        <strain evidence="2 3">DSM 22801</strain>
    </source>
</reference>
<keyword evidence="1" id="KW-0472">Membrane</keyword>
<keyword evidence="1" id="KW-1133">Transmembrane helix</keyword>
<comment type="caution">
    <text evidence="2">The sequence shown here is derived from an EMBL/GenBank/DDBJ whole genome shotgun (WGS) entry which is preliminary data.</text>
</comment>
<sequence length="42" mass="5258">MQMKKFRHYLIILWQIYHDLQLFLSIIGHLANQSYIKIKKRK</sequence>
<feature type="transmembrane region" description="Helical" evidence="1">
    <location>
        <begin position="12"/>
        <end position="32"/>
    </location>
</feature>
<dbReference type="Proteomes" id="UP000183039">
    <property type="component" value="Unassembled WGS sequence"/>
</dbReference>
<gene>
    <name evidence="2" type="ORF">RV15_GL003391</name>
</gene>
<evidence type="ECO:0000313" key="2">
    <source>
        <dbReference type="EMBL" id="OJG92289.1"/>
    </source>
</evidence>
<proteinExistence type="predicted"/>
<evidence type="ECO:0000256" key="1">
    <source>
        <dbReference type="SAM" id="Phobius"/>
    </source>
</evidence>
<organism evidence="2 3">
    <name type="scientific">Enterococcus silesiacus</name>
    <dbReference type="NCBI Taxonomy" id="332949"/>
    <lineage>
        <taxon>Bacteria</taxon>
        <taxon>Bacillati</taxon>
        <taxon>Bacillota</taxon>
        <taxon>Bacilli</taxon>
        <taxon>Lactobacillales</taxon>
        <taxon>Enterococcaceae</taxon>
        <taxon>Enterococcus</taxon>
    </lineage>
</organism>
<evidence type="ECO:0000313" key="3">
    <source>
        <dbReference type="Proteomes" id="UP000183039"/>
    </source>
</evidence>
<name>A0AA91GBV8_9ENTE</name>
<keyword evidence="1" id="KW-0812">Transmembrane</keyword>
<protein>
    <submittedName>
        <fullName evidence="2">Uncharacterized protein</fullName>
    </submittedName>
</protein>
<dbReference type="AlphaFoldDB" id="A0AA91GBV8"/>
<accession>A0AA91GBV8</accession>